<accession>A0ABQ9XCG7</accession>
<dbReference type="SUPFAM" id="SSF51366">
    <property type="entry name" value="Ribulose-phoshate binding barrel"/>
    <property type="match status" value="1"/>
</dbReference>
<organism evidence="2 3">
    <name type="scientific">Blattamonas nauphoetae</name>
    <dbReference type="NCBI Taxonomy" id="2049346"/>
    <lineage>
        <taxon>Eukaryota</taxon>
        <taxon>Metamonada</taxon>
        <taxon>Preaxostyla</taxon>
        <taxon>Oxymonadida</taxon>
        <taxon>Blattamonas</taxon>
    </lineage>
</organism>
<comment type="similarity">
    <text evidence="1">Belongs to the BtpA family.</text>
</comment>
<keyword evidence="3" id="KW-1185">Reference proteome</keyword>
<name>A0ABQ9XCG7_9EUKA</name>
<evidence type="ECO:0000313" key="2">
    <source>
        <dbReference type="EMBL" id="KAK2949040.1"/>
    </source>
</evidence>
<proteinExistence type="inferred from homology"/>
<dbReference type="InterPro" id="IPR005137">
    <property type="entry name" value="BtpA"/>
</dbReference>
<gene>
    <name evidence="2" type="ORF">BLNAU_16040</name>
</gene>
<protein>
    <submittedName>
        <fullName evidence="2">Photosystem I biogenesis protein BtpA</fullName>
    </submittedName>
</protein>
<dbReference type="PIRSF" id="PIRSF005956">
    <property type="entry name" value="BtpA"/>
    <property type="match status" value="1"/>
</dbReference>
<dbReference type="NCBIfam" id="TIGR00259">
    <property type="entry name" value="thylakoid_BtpA"/>
    <property type="match status" value="1"/>
</dbReference>
<dbReference type="InterPro" id="IPR011060">
    <property type="entry name" value="RibuloseP-bd_barrel"/>
</dbReference>
<reference evidence="2 3" key="1">
    <citation type="journal article" date="2022" name="bioRxiv">
        <title>Genomics of Preaxostyla Flagellates Illuminates Evolutionary Transitions and the Path Towards Mitochondrial Loss.</title>
        <authorList>
            <person name="Novak L.V.F."/>
            <person name="Treitli S.C."/>
            <person name="Pyrih J."/>
            <person name="Halakuc P."/>
            <person name="Pipaliya S.V."/>
            <person name="Vacek V."/>
            <person name="Brzon O."/>
            <person name="Soukal P."/>
            <person name="Eme L."/>
            <person name="Dacks J.B."/>
            <person name="Karnkowska A."/>
            <person name="Elias M."/>
            <person name="Hampl V."/>
        </authorList>
    </citation>
    <scope>NUCLEOTIDE SEQUENCE [LARGE SCALE GENOMIC DNA]</scope>
    <source>
        <strain evidence="2">NAU3</strain>
        <tissue evidence="2">Gut</tissue>
    </source>
</reference>
<comment type="caution">
    <text evidence="2">The sequence shown here is derived from an EMBL/GenBank/DDBJ whole genome shotgun (WGS) entry which is preliminary data.</text>
</comment>
<evidence type="ECO:0000256" key="1">
    <source>
        <dbReference type="ARBA" id="ARBA00006007"/>
    </source>
</evidence>
<evidence type="ECO:0000313" key="3">
    <source>
        <dbReference type="Proteomes" id="UP001281761"/>
    </source>
</evidence>
<dbReference type="Pfam" id="PF03437">
    <property type="entry name" value="BtpA"/>
    <property type="match status" value="1"/>
</dbReference>
<dbReference type="Proteomes" id="UP001281761">
    <property type="component" value="Unassembled WGS sequence"/>
</dbReference>
<dbReference type="EMBL" id="JARBJD010000164">
    <property type="protein sequence ID" value="KAK2949040.1"/>
    <property type="molecule type" value="Genomic_DNA"/>
</dbReference>
<sequence length="274" mass="29741">MSTTIGNRNLFQRKSLIGMVHVRALPGTPMNSLPIEEIVSIAVKEAKQLEEAGFDMICVENMHDTPYLNRNVGPEIVACMTVVCHAIRQAIKVPFGIQILAGANKEALATAFATGASFIRCEGFVFSTVADEGIMNSDAAELLRYRHAIGADKICIFTDIKKKHSSHSLTSDIDIAEMAKAAHFYRSDGVIVTGISTGQPADENELVAVRKAVPTSQVQVLIGSGITPSNLVHYWDNANAFIVGSYIKEDGDWERPIDMERARAVVAAANALRQ</sequence>
<dbReference type="PANTHER" id="PTHR21381">
    <property type="entry name" value="ZGC:162297"/>
    <property type="match status" value="1"/>
</dbReference>
<dbReference type="PANTHER" id="PTHR21381:SF3">
    <property type="entry name" value="SGC REGION PROTEIN SGCQ-RELATED"/>
    <property type="match status" value="1"/>
</dbReference>